<accession>A0ABN9Y461</accession>
<organism evidence="1 2">
    <name type="scientific">Prorocentrum cordatum</name>
    <dbReference type="NCBI Taxonomy" id="2364126"/>
    <lineage>
        <taxon>Eukaryota</taxon>
        <taxon>Sar</taxon>
        <taxon>Alveolata</taxon>
        <taxon>Dinophyceae</taxon>
        <taxon>Prorocentrales</taxon>
        <taxon>Prorocentraceae</taxon>
        <taxon>Prorocentrum</taxon>
    </lineage>
</organism>
<comment type="caution">
    <text evidence="1">The sequence shown here is derived from an EMBL/GenBank/DDBJ whole genome shotgun (WGS) entry which is preliminary data.</text>
</comment>
<dbReference type="EMBL" id="CAUYUJ010021837">
    <property type="protein sequence ID" value="CAK0907310.1"/>
    <property type="molecule type" value="Genomic_DNA"/>
</dbReference>
<sequence length="134" mass="14220">MSLPPSLKHWSTPPDALKIPSSLTPLANAHHVSAVAPREAEYMNHREVIAAARAQYAKRTLNTHHCRRKAMAVSDLPRAAKSVATSSTVAAAGPNDGFTIALTSQPSATAVGPVPGKQAMVSPDMSFWPTACRR</sequence>
<reference evidence="1" key="1">
    <citation type="submission" date="2023-10" db="EMBL/GenBank/DDBJ databases">
        <authorList>
            <person name="Chen Y."/>
            <person name="Shah S."/>
            <person name="Dougan E. K."/>
            <person name="Thang M."/>
            <person name="Chan C."/>
        </authorList>
    </citation>
    <scope>NUCLEOTIDE SEQUENCE [LARGE SCALE GENOMIC DNA]</scope>
</reference>
<gene>
    <name evidence="1" type="ORF">PCOR1329_LOCUS82370</name>
</gene>
<dbReference type="Proteomes" id="UP001189429">
    <property type="component" value="Unassembled WGS sequence"/>
</dbReference>
<evidence type="ECO:0000313" key="2">
    <source>
        <dbReference type="Proteomes" id="UP001189429"/>
    </source>
</evidence>
<protein>
    <submittedName>
        <fullName evidence="1">Uncharacterized protein</fullName>
    </submittedName>
</protein>
<name>A0ABN9Y461_9DINO</name>
<keyword evidence="2" id="KW-1185">Reference proteome</keyword>
<evidence type="ECO:0000313" key="1">
    <source>
        <dbReference type="EMBL" id="CAK0907310.1"/>
    </source>
</evidence>
<proteinExistence type="predicted"/>